<protein>
    <submittedName>
        <fullName evidence="2">Uncharacterized protein</fullName>
    </submittedName>
</protein>
<dbReference type="EMBL" id="KB469298">
    <property type="protein sequence ID" value="EPQ58639.1"/>
    <property type="molecule type" value="Genomic_DNA"/>
</dbReference>
<name>S7RYY4_GLOTA</name>
<sequence length="572" mass="62819">MDCFRVASSRVLQANRIPCGELTFVGVVTTTDMANCSKVDMDCFRVASSRVLQANRIPCGELTFVGVVTTTDMANKRRKCCQQRSGAFKTTTRSLDRGRRIVHLSGVRNSDALPMNKVSRAGLTHIAIRAFQRSLEASRLSLSNLGATGRAGLAPPHPTAPLREAGSDVQGRAVRDDRMSTESLSLAYRRRGCVACIWYGSQQICEEECLLPFDKHRAWNAISAYCCDWNYAGWVTRLAPAGAMERSSMLRPSASRLPRGRARREECAASVKRGLVVRDLRMQRSVRAAPLLNLALSFTAGIDECTRLRRRRLPLLYGGRSAKTRRTSSACRVMEGCRRNPHRAADVVAPCHDHGRESLTKAEFVSGRRASGVQFARVLAAVSVFAKATTCEERFVEPLRRRRASHSTTAQIFLKRTLLAGRVVLDIHVHTKATSVLLYAVCRADYTWFEVPTVAGCFNKGPMLVAAAKPGYSRQPLTYVTGWEGQVWQVRHQAPQPVAGLQELGASFPTQSGCSLSGGVQVDSPPASTAAWPSRLRGLSLGGALAVREGGLRYTMTTRAEIWNPVWGQRGL</sequence>
<proteinExistence type="predicted"/>
<keyword evidence="3" id="KW-1185">Reference proteome</keyword>
<reference evidence="2 3" key="1">
    <citation type="journal article" date="2012" name="Science">
        <title>The Paleozoic origin of enzymatic lignin decomposition reconstructed from 31 fungal genomes.</title>
        <authorList>
            <person name="Floudas D."/>
            <person name="Binder M."/>
            <person name="Riley R."/>
            <person name="Barry K."/>
            <person name="Blanchette R.A."/>
            <person name="Henrissat B."/>
            <person name="Martinez A.T."/>
            <person name="Otillar R."/>
            <person name="Spatafora J.W."/>
            <person name="Yadav J.S."/>
            <person name="Aerts A."/>
            <person name="Benoit I."/>
            <person name="Boyd A."/>
            <person name="Carlson A."/>
            <person name="Copeland A."/>
            <person name="Coutinho P.M."/>
            <person name="de Vries R.P."/>
            <person name="Ferreira P."/>
            <person name="Findley K."/>
            <person name="Foster B."/>
            <person name="Gaskell J."/>
            <person name="Glotzer D."/>
            <person name="Gorecki P."/>
            <person name="Heitman J."/>
            <person name="Hesse C."/>
            <person name="Hori C."/>
            <person name="Igarashi K."/>
            <person name="Jurgens J.A."/>
            <person name="Kallen N."/>
            <person name="Kersten P."/>
            <person name="Kohler A."/>
            <person name="Kuees U."/>
            <person name="Kumar T.K.A."/>
            <person name="Kuo A."/>
            <person name="LaButti K."/>
            <person name="Larrondo L.F."/>
            <person name="Lindquist E."/>
            <person name="Ling A."/>
            <person name="Lombard V."/>
            <person name="Lucas S."/>
            <person name="Lundell T."/>
            <person name="Martin R."/>
            <person name="McLaughlin D.J."/>
            <person name="Morgenstern I."/>
            <person name="Morin E."/>
            <person name="Murat C."/>
            <person name="Nagy L.G."/>
            <person name="Nolan M."/>
            <person name="Ohm R.A."/>
            <person name="Patyshakuliyeva A."/>
            <person name="Rokas A."/>
            <person name="Ruiz-Duenas F.J."/>
            <person name="Sabat G."/>
            <person name="Salamov A."/>
            <person name="Samejima M."/>
            <person name="Schmutz J."/>
            <person name="Slot J.C."/>
            <person name="St John F."/>
            <person name="Stenlid J."/>
            <person name="Sun H."/>
            <person name="Sun S."/>
            <person name="Syed K."/>
            <person name="Tsang A."/>
            <person name="Wiebenga A."/>
            <person name="Young D."/>
            <person name="Pisabarro A."/>
            <person name="Eastwood D.C."/>
            <person name="Martin F."/>
            <person name="Cullen D."/>
            <person name="Grigoriev I.V."/>
            <person name="Hibbett D.S."/>
        </authorList>
    </citation>
    <scope>NUCLEOTIDE SEQUENCE [LARGE SCALE GENOMIC DNA]</scope>
    <source>
        <strain evidence="2 3">ATCC 11539</strain>
    </source>
</reference>
<dbReference type="GeneID" id="19309350"/>
<evidence type="ECO:0000313" key="3">
    <source>
        <dbReference type="Proteomes" id="UP000030669"/>
    </source>
</evidence>
<accession>S7RYY4</accession>
<gene>
    <name evidence="2" type="ORF">GLOTRDRAFT_91991</name>
</gene>
<evidence type="ECO:0000256" key="1">
    <source>
        <dbReference type="SAM" id="MobiDB-lite"/>
    </source>
</evidence>
<organism evidence="2 3">
    <name type="scientific">Gloeophyllum trabeum (strain ATCC 11539 / FP-39264 / Madison 617)</name>
    <name type="common">Brown rot fungus</name>
    <dbReference type="NCBI Taxonomy" id="670483"/>
    <lineage>
        <taxon>Eukaryota</taxon>
        <taxon>Fungi</taxon>
        <taxon>Dikarya</taxon>
        <taxon>Basidiomycota</taxon>
        <taxon>Agaricomycotina</taxon>
        <taxon>Agaricomycetes</taxon>
        <taxon>Gloeophyllales</taxon>
        <taxon>Gloeophyllaceae</taxon>
        <taxon>Gloeophyllum</taxon>
    </lineage>
</organism>
<dbReference type="AlphaFoldDB" id="S7RYY4"/>
<evidence type="ECO:0000313" key="2">
    <source>
        <dbReference type="EMBL" id="EPQ58639.1"/>
    </source>
</evidence>
<feature type="region of interest" description="Disordered" evidence="1">
    <location>
        <begin position="149"/>
        <end position="174"/>
    </location>
</feature>
<dbReference type="Proteomes" id="UP000030669">
    <property type="component" value="Unassembled WGS sequence"/>
</dbReference>
<dbReference type="KEGG" id="gtr:GLOTRDRAFT_91991"/>
<dbReference type="HOGENOM" id="CLU_476532_0_0_1"/>
<dbReference type="RefSeq" id="XP_007863760.1">
    <property type="nucleotide sequence ID" value="XM_007865569.1"/>
</dbReference>